<proteinExistence type="predicted"/>
<protein>
    <submittedName>
        <fullName evidence="1">Uncharacterized protein</fullName>
    </submittedName>
</protein>
<dbReference type="HOGENOM" id="CLU_2028502_0_0_1"/>
<dbReference type="GeneID" id="27317655"/>
<reference evidence="1 2" key="1">
    <citation type="submission" date="2015-01" db="EMBL/GenBank/DDBJ databases">
        <title>The Genome Sequence of Ochroconis gallopava CBS43764.</title>
        <authorList>
            <consortium name="The Broad Institute Genomics Platform"/>
            <person name="Cuomo C."/>
            <person name="de Hoog S."/>
            <person name="Gorbushina A."/>
            <person name="Stielow B."/>
            <person name="Teixiera M."/>
            <person name="Abouelleil A."/>
            <person name="Chapman S.B."/>
            <person name="Priest M."/>
            <person name="Young S.K."/>
            <person name="Wortman J."/>
            <person name="Nusbaum C."/>
            <person name="Birren B."/>
        </authorList>
    </citation>
    <scope>NUCLEOTIDE SEQUENCE [LARGE SCALE GENOMIC DNA]</scope>
    <source>
        <strain evidence="1 2">CBS 43764</strain>
    </source>
</reference>
<name>A0A0D1ZVQ9_9PEZI</name>
<accession>A0A0D1ZVQ9</accession>
<gene>
    <name evidence="1" type="ORF">PV09_09682</name>
</gene>
<evidence type="ECO:0000313" key="2">
    <source>
        <dbReference type="Proteomes" id="UP000053259"/>
    </source>
</evidence>
<keyword evidence="2" id="KW-1185">Reference proteome</keyword>
<dbReference type="AlphaFoldDB" id="A0A0D1ZVQ9"/>
<dbReference type="InParanoid" id="A0A0D1ZVQ9"/>
<dbReference type="Proteomes" id="UP000053259">
    <property type="component" value="Unassembled WGS sequence"/>
</dbReference>
<sequence length="122" mass="13775">MQGVDDRIAKRIGEVLEQYQFALTIAEHERDCYARAAITELERRQCSKPVANAVFKKEHGNIMAIEAKKIAEKAAKVQKKEEQEILRAQYKAIVADQRLQKAIQKDIAKDASSKPVAPSKIK</sequence>
<evidence type="ECO:0000313" key="1">
    <source>
        <dbReference type="EMBL" id="KIV98517.1"/>
    </source>
</evidence>
<dbReference type="RefSeq" id="XP_016208387.1">
    <property type="nucleotide sequence ID" value="XM_016363791.1"/>
</dbReference>
<dbReference type="VEuPathDB" id="FungiDB:PV09_09682"/>
<dbReference type="EMBL" id="KN847650">
    <property type="protein sequence ID" value="KIV98517.1"/>
    <property type="molecule type" value="Genomic_DNA"/>
</dbReference>
<organism evidence="1 2">
    <name type="scientific">Verruconis gallopava</name>
    <dbReference type="NCBI Taxonomy" id="253628"/>
    <lineage>
        <taxon>Eukaryota</taxon>
        <taxon>Fungi</taxon>
        <taxon>Dikarya</taxon>
        <taxon>Ascomycota</taxon>
        <taxon>Pezizomycotina</taxon>
        <taxon>Dothideomycetes</taxon>
        <taxon>Pleosporomycetidae</taxon>
        <taxon>Venturiales</taxon>
        <taxon>Sympoventuriaceae</taxon>
        <taxon>Verruconis</taxon>
    </lineage>
</organism>